<dbReference type="AlphaFoldDB" id="A0A0C3BU81"/>
<dbReference type="InterPro" id="IPR017970">
    <property type="entry name" value="Homeobox_CS"/>
</dbReference>
<dbReference type="SMART" id="SM00389">
    <property type="entry name" value="HOX"/>
    <property type="match status" value="1"/>
</dbReference>
<dbReference type="EMBL" id="KN831783">
    <property type="protein sequence ID" value="KIM40240.1"/>
    <property type="molecule type" value="Genomic_DNA"/>
</dbReference>
<evidence type="ECO:0000256" key="7">
    <source>
        <dbReference type="RuleBase" id="RU000682"/>
    </source>
</evidence>
<feature type="compositionally biased region" description="Polar residues" evidence="8">
    <location>
        <begin position="570"/>
        <end position="579"/>
    </location>
</feature>
<dbReference type="PANTHER" id="PTHR45793">
    <property type="entry name" value="HOMEOBOX PROTEIN"/>
    <property type="match status" value="1"/>
</dbReference>
<dbReference type="PROSITE" id="PS00027">
    <property type="entry name" value="HOMEOBOX_1"/>
    <property type="match status" value="1"/>
</dbReference>
<comment type="subcellular location">
    <subcellularLocation>
        <location evidence="1 6 7">Nucleus</location>
    </subcellularLocation>
</comment>
<keyword evidence="5 6" id="KW-0539">Nucleus</keyword>
<dbReference type="PANTHER" id="PTHR45793:SF5">
    <property type="entry name" value="HOMEOTIC PROTEIN OCELLILESS"/>
    <property type="match status" value="1"/>
</dbReference>
<organism evidence="10 11">
    <name type="scientific">Hebeloma cylindrosporum</name>
    <dbReference type="NCBI Taxonomy" id="76867"/>
    <lineage>
        <taxon>Eukaryota</taxon>
        <taxon>Fungi</taxon>
        <taxon>Dikarya</taxon>
        <taxon>Basidiomycota</taxon>
        <taxon>Agaricomycotina</taxon>
        <taxon>Agaricomycetes</taxon>
        <taxon>Agaricomycetidae</taxon>
        <taxon>Agaricales</taxon>
        <taxon>Agaricineae</taxon>
        <taxon>Hymenogastraceae</taxon>
        <taxon>Hebeloma</taxon>
    </lineage>
</organism>
<dbReference type="OrthoDB" id="6159439at2759"/>
<dbReference type="SUPFAM" id="SSF46689">
    <property type="entry name" value="Homeodomain-like"/>
    <property type="match status" value="1"/>
</dbReference>
<feature type="region of interest" description="Disordered" evidence="8">
    <location>
        <begin position="394"/>
        <end position="429"/>
    </location>
</feature>
<evidence type="ECO:0000256" key="6">
    <source>
        <dbReference type="PROSITE-ProRule" id="PRU00108"/>
    </source>
</evidence>
<feature type="compositionally biased region" description="Low complexity" evidence="8">
    <location>
        <begin position="394"/>
        <end position="412"/>
    </location>
</feature>
<dbReference type="GO" id="GO:0000981">
    <property type="term" value="F:DNA-binding transcription factor activity, RNA polymerase II-specific"/>
    <property type="evidence" value="ECO:0007669"/>
    <property type="project" value="InterPro"/>
</dbReference>
<protein>
    <recommendedName>
        <fullName evidence="9">Homeobox domain-containing protein</fullName>
    </recommendedName>
</protein>
<feature type="region of interest" description="Disordered" evidence="8">
    <location>
        <begin position="535"/>
        <end position="612"/>
    </location>
</feature>
<keyword evidence="4 6" id="KW-0371">Homeobox</keyword>
<keyword evidence="3 6" id="KW-0238">DNA-binding</keyword>
<dbReference type="Gene3D" id="1.10.10.60">
    <property type="entry name" value="Homeodomain-like"/>
    <property type="match status" value="1"/>
</dbReference>
<dbReference type="InterPro" id="IPR009057">
    <property type="entry name" value="Homeodomain-like_sf"/>
</dbReference>
<dbReference type="GO" id="GO:0000978">
    <property type="term" value="F:RNA polymerase II cis-regulatory region sequence-specific DNA binding"/>
    <property type="evidence" value="ECO:0007669"/>
    <property type="project" value="TreeGrafter"/>
</dbReference>
<dbReference type="CDD" id="cd00086">
    <property type="entry name" value="homeodomain"/>
    <property type="match status" value="1"/>
</dbReference>
<reference evidence="10 11" key="1">
    <citation type="submission" date="2014-04" db="EMBL/GenBank/DDBJ databases">
        <authorList>
            <consortium name="DOE Joint Genome Institute"/>
            <person name="Kuo A."/>
            <person name="Gay G."/>
            <person name="Dore J."/>
            <person name="Kohler A."/>
            <person name="Nagy L.G."/>
            <person name="Floudas D."/>
            <person name="Copeland A."/>
            <person name="Barry K.W."/>
            <person name="Cichocki N."/>
            <person name="Veneault-Fourrey C."/>
            <person name="LaButti K."/>
            <person name="Lindquist E.A."/>
            <person name="Lipzen A."/>
            <person name="Lundell T."/>
            <person name="Morin E."/>
            <person name="Murat C."/>
            <person name="Sun H."/>
            <person name="Tunlid A."/>
            <person name="Henrissat B."/>
            <person name="Grigoriev I.V."/>
            <person name="Hibbett D.S."/>
            <person name="Martin F."/>
            <person name="Nordberg H.P."/>
            <person name="Cantor M.N."/>
            <person name="Hua S.X."/>
        </authorList>
    </citation>
    <scope>NUCLEOTIDE SEQUENCE [LARGE SCALE GENOMIC DNA]</scope>
    <source>
        <strain evidence="11">h7</strain>
    </source>
</reference>
<feature type="DNA-binding region" description="Homeobox" evidence="6">
    <location>
        <begin position="50"/>
        <end position="109"/>
    </location>
</feature>
<evidence type="ECO:0000256" key="5">
    <source>
        <dbReference type="ARBA" id="ARBA00023242"/>
    </source>
</evidence>
<keyword evidence="11" id="KW-1185">Reference proteome</keyword>
<dbReference type="STRING" id="686832.A0A0C3BU81"/>
<evidence type="ECO:0000313" key="10">
    <source>
        <dbReference type="EMBL" id="KIM40240.1"/>
    </source>
</evidence>
<evidence type="ECO:0000256" key="4">
    <source>
        <dbReference type="ARBA" id="ARBA00023155"/>
    </source>
</evidence>
<evidence type="ECO:0000256" key="8">
    <source>
        <dbReference type="SAM" id="MobiDB-lite"/>
    </source>
</evidence>
<evidence type="ECO:0000313" key="11">
    <source>
        <dbReference type="Proteomes" id="UP000053424"/>
    </source>
</evidence>
<accession>A0A0C3BU81</accession>
<gene>
    <name evidence="10" type="ORF">M413DRAFT_413744</name>
</gene>
<evidence type="ECO:0000256" key="3">
    <source>
        <dbReference type="ARBA" id="ARBA00023125"/>
    </source>
</evidence>
<dbReference type="Pfam" id="PF00046">
    <property type="entry name" value="Homeodomain"/>
    <property type="match status" value="1"/>
</dbReference>
<feature type="domain" description="Homeobox" evidence="9">
    <location>
        <begin position="48"/>
        <end position="108"/>
    </location>
</feature>
<evidence type="ECO:0000256" key="2">
    <source>
        <dbReference type="ARBA" id="ARBA00022473"/>
    </source>
</evidence>
<name>A0A0C3BU81_HEBCY</name>
<dbReference type="HOGENOM" id="CLU_025514_0_0_1"/>
<keyword evidence="2" id="KW-0217">Developmental protein</keyword>
<sequence>MAPSPSPNHHHILSAALMGLQNSPYPRSFVQSSSDPAVDFRAFYPYTPNEVKHRKRTTSAQLKVLEAIFKKDTKPNANLRNELAQELDMTARGVQVWFQNRRAKEKIKGGKLVPKVPGAASDEPLIDGLKDDELVVIKDESILDSILDNHNVLHDDVDAFSSSSGSSTSPPQLHLITDATKFSWQNSPIEPPPDSATFPIRPPTNSFISAGSNAYNNSDLYSHRRGSLPATAFPPPGQSSESPMMDAFDPLLRRSSVDASLQRLALNPFASLARAKNSALYGPGFGVAVPGAPSNGLRHHHQLSRLPYNYNPLHQRRGGVSNSIASLPQHASMRRLSMDSRQTRFTPMSRTHQTPSPSLLTPYNAVIRASLPDHLYTISSRTVASPIPGPLPSPGFSFGAASTTPSMPSPSSGDSERNSPDSVRSFTFRGDDEDYDAYSRFGSIASIATSESSINSSYYAEIGGPAVDHHSAEDRRDSCASGHFVGMISGLDVNNHSAMGSFSPHEHYTFTNSASDGVELVGTPGDLQLHHQHIEQPQVQRQQQQQLEQQRPQELSYPSPTSTISTMSPGGTQSPSPQAGSAAPGGVSPRVPISTSSELAFALENKSEQQVG</sequence>
<evidence type="ECO:0000259" key="9">
    <source>
        <dbReference type="PROSITE" id="PS50071"/>
    </source>
</evidence>
<feature type="compositionally biased region" description="Low complexity" evidence="8">
    <location>
        <begin position="536"/>
        <end position="569"/>
    </location>
</feature>
<reference evidence="11" key="2">
    <citation type="submission" date="2015-01" db="EMBL/GenBank/DDBJ databases">
        <title>Evolutionary Origins and Diversification of the Mycorrhizal Mutualists.</title>
        <authorList>
            <consortium name="DOE Joint Genome Institute"/>
            <consortium name="Mycorrhizal Genomics Consortium"/>
            <person name="Kohler A."/>
            <person name="Kuo A."/>
            <person name="Nagy L.G."/>
            <person name="Floudas D."/>
            <person name="Copeland A."/>
            <person name="Barry K.W."/>
            <person name="Cichocki N."/>
            <person name="Veneault-Fourrey C."/>
            <person name="LaButti K."/>
            <person name="Lindquist E.A."/>
            <person name="Lipzen A."/>
            <person name="Lundell T."/>
            <person name="Morin E."/>
            <person name="Murat C."/>
            <person name="Riley R."/>
            <person name="Ohm R."/>
            <person name="Sun H."/>
            <person name="Tunlid A."/>
            <person name="Henrissat B."/>
            <person name="Grigoriev I.V."/>
            <person name="Hibbett D.S."/>
            <person name="Martin F."/>
        </authorList>
    </citation>
    <scope>NUCLEOTIDE SEQUENCE [LARGE SCALE GENOMIC DNA]</scope>
    <source>
        <strain evidence="11">h7</strain>
    </source>
</reference>
<proteinExistence type="predicted"/>
<dbReference type="Proteomes" id="UP000053424">
    <property type="component" value="Unassembled WGS sequence"/>
</dbReference>
<dbReference type="PROSITE" id="PS50071">
    <property type="entry name" value="HOMEOBOX_2"/>
    <property type="match status" value="1"/>
</dbReference>
<dbReference type="InterPro" id="IPR001356">
    <property type="entry name" value="HD"/>
</dbReference>
<evidence type="ECO:0000256" key="1">
    <source>
        <dbReference type="ARBA" id="ARBA00004123"/>
    </source>
</evidence>
<dbReference type="GO" id="GO:0005634">
    <property type="term" value="C:nucleus"/>
    <property type="evidence" value="ECO:0007669"/>
    <property type="project" value="UniProtKB-SubCell"/>
</dbReference>